<protein>
    <submittedName>
        <fullName evidence="1">Uncharacterized protein</fullName>
    </submittedName>
</protein>
<reference evidence="2" key="1">
    <citation type="journal article" date="2019" name="Int. J. Syst. Evol. Microbiol.">
        <title>The Global Catalogue of Microorganisms (GCM) 10K type strain sequencing project: providing services to taxonomists for standard genome sequencing and annotation.</title>
        <authorList>
            <consortium name="The Broad Institute Genomics Platform"/>
            <consortium name="The Broad Institute Genome Sequencing Center for Infectious Disease"/>
            <person name="Wu L."/>
            <person name="Ma J."/>
        </authorList>
    </citation>
    <scope>NUCLEOTIDE SEQUENCE [LARGE SCALE GENOMIC DNA]</scope>
    <source>
        <strain evidence="2">CCUG 55854</strain>
    </source>
</reference>
<dbReference type="EMBL" id="JBHTKN010000008">
    <property type="protein sequence ID" value="MFD1043225.1"/>
    <property type="molecule type" value="Genomic_DNA"/>
</dbReference>
<name>A0ABW3M2G6_9GAMM</name>
<sequence length="144" mass="15149">MPALLKKASKAARPGKRIRLILEAASTWAAPAMAMAACRRGCSHCCTLPSIAITSAEARLLASVTGQAMELPAGAVPVQALVTDPGAAAAATALAFERAGRESLQKQPFVRYLIELKRDSQIPDPPSFAHVTCLARTEHSFLAV</sequence>
<keyword evidence="2" id="KW-1185">Reference proteome</keyword>
<dbReference type="Proteomes" id="UP001597033">
    <property type="component" value="Unassembled WGS sequence"/>
</dbReference>
<gene>
    <name evidence="1" type="ORF">ACFQ2N_12800</name>
</gene>
<comment type="caution">
    <text evidence="1">The sequence shown here is derived from an EMBL/GenBank/DDBJ whole genome shotgun (WGS) entry which is preliminary data.</text>
</comment>
<proteinExistence type="predicted"/>
<evidence type="ECO:0000313" key="1">
    <source>
        <dbReference type="EMBL" id="MFD1043225.1"/>
    </source>
</evidence>
<evidence type="ECO:0000313" key="2">
    <source>
        <dbReference type="Proteomes" id="UP001597033"/>
    </source>
</evidence>
<accession>A0ABW3M2G6</accession>
<organism evidence="1 2">
    <name type="scientific">Pseudoxanthomonas kaohsiungensis</name>
    <dbReference type="NCBI Taxonomy" id="283923"/>
    <lineage>
        <taxon>Bacteria</taxon>
        <taxon>Pseudomonadati</taxon>
        <taxon>Pseudomonadota</taxon>
        <taxon>Gammaproteobacteria</taxon>
        <taxon>Lysobacterales</taxon>
        <taxon>Lysobacteraceae</taxon>
        <taxon>Pseudoxanthomonas</taxon>
    </lineage>
</organism>
<dbReference type="RefSeq" id="WP_162377048.1">
    <property type="nucleotide sequence ID" value="NZ_JBHTKN010000008.1"/>
</dbReference>